<dbReference type="OrthoDB" id="279507at2"/>
<dbReference type="AlphaFoldDB" id="A0A2Z3H8F0"/>
<evidence type="ECO:0000313" key="2">
    <source>
        <dbReference type="EMBL" id="AWM41988.1"/>
    </source>
</evidence>
<proteinExistence type="predicted"/>
<dbReference type="SUPFAM" id="SSF82199">
    <property type="entry name" value="SET domain"/>
    <property type="match status" value="1"/>
</dbReference>
<sequence length="118" mass="13536">MVYFRLRPSTIPGAGVGVFAVTDIPKGTLMPELFAPGDVRRLTWEEFSELTVPDEVKNNFATRYETECFVPADFNRVSAGWYLNDSDEPNLAHDANYDYFTLRDVRAGEELFIRYDDL</sequence>
<organism evidence="2 3">
    <name type="scientific">Gemmata obscuriglobus</name>
    <dbReference type="NCBI Taxonomy" id="114"/>
    <lineage>
        <taxon>Bacteria</taxon>
        <taxon>Pseudomonadati</taxon>
        <taxon>Planctomycetota</taxon>
        <taxon>Planctomycetia</taxon>
        <taxon>Gemmatales</taxon>
        <taxon>Gemmataceae</taxon>
        <taxon>Gemmata</taxon>
    </lineage>
</organism>
<dbReference type="Gene3D" id="2.170.270.10">
    <property type="entry name" value="SET domain"/>
    <property type="match status" value="1"/>
</dbReference>
<dbReference type="Pfam" id="PF00856">
    <property type="entry name" value="SET"/>
    <property type="match status" value="1"/>
</dbReference>
<dbReference type="CDD" id="cd08161">
    <property type="entry name" value="SET"/>
    <property type="match status" value="1"/>
</dbReference>
<reference evidence="2 3" key="1">
    <citation type="submission" date="2018-01" db="EMBL/GenBank/DDBJ databases">
        <title>G. obscuriglobus.</title>
        <authorList>
            <person name="Franke J."/>
            <person name="Blomberg W."/>
            <person name="Selmecki A."/>
        </authorList>
    </citation>
    <scope>NUCLEOTIDE SEQUENCE [LARGE SCALE GENOMIC DNA]</scope>
    <source>
        <strain evidence="2 3">DSM 5831</strain>
    </source>
</reference>
<feature type="domain" description="SET" evidence="1">
    <location>
        <begin position="4"/>
        <end position="116"/>
    </location>
</feature>
<dbReference type="InterPro" id="IPR001214">
    <property type="entry name" value="SET_dom"/>
</dbReference>
<dbReference type="PROSITE" id="PS50280">
    <property type="entry name" value="SET"/>
    <property type="match status" value="1"/>
</dbReference>
<evidence type="ECO:0000313" key="3">
    <source>
        <dbReference type="Proteomes" id="UP000245802"/>
    </source>
</evidence>
<keyword evidence="3" id="KW-1185">Reference proteome</keyword>
<dbReference type="KEGG" id="gog:C1280_36690"/>
<accession>A0A2Z3H8F0</accession>
<gene>
    <name evidence="2" type="ORF">C1280_36690</name>
</gene>
<dbReference type="InterPro" id="IPR046341">
    <property type="entry name" value="SET_dom_sf"/>
</dbReference>
<protein>
    <submittedName>
        <fullName evidence="2">SET domain-containing protein</fullName>
    </submittedName>
</protein>
<dbReference type="Proteomes" id="UP000245802">
    <property type="component" value="Chromosome"/>
</dbReference>
<name>A0A2Z3H8F0_9BACT</name>
<dbReference type="EMBL" id="CP025958">
    <property type="protein sequence ID" value="AWM41988.1"/>
    <property type="molecule type" value="Genomic_DNA"/>
</dbReference>
<dbReference type="RefSeq" id="WP_010042317.1">
    <property type="nucleotide sequence ID" value="NZ_CP025958.1"/>
</dbReference>
<evidence type="ECO:0000259" key="1">
    <source>
        <dbReference type="PROSITE" id="PS50280"/>
    </source>
</evidence>